<accession>A0A9E2L5K4</accession>
<evidence type="ECO:0000256" key="7">
    <source>
        <dbReference type="PIRNR" id="PIRNR006621"/>
    </source>
</evidence>
<dbReference type="AlphaFoldDB" id="A0A9E2L5K4"/>
<feature type="binding site" evidence="9">
    <location>
        <position position="161"/>
    </location>
    <ligand>
        <name>FMN</name>
        <dbReference type="ChEBI" id="CHEBI:58210"/>
    </ligand>
</feature>
<dbReference type="PANTHER" id="PTHR45846:SF1">
    <property type="entry name" value="TRNA-DIHYDROURIDINE(47) SYNTHASE [NAD(P)(+)]-LIKE"/>
    <property type="match status" value="1"/>
</dbReference>
<name>A0A9E2L5K4_9BACT</name>
<dbReference type="SUPFAM" id="SSF51395">
    <property type="entry name" value="FMN-linked oxidoreductases"/>
    <property type="match status" value="1"/>
</dbReference>
<keyword evidence="5" id="KW-0521">NADP</keyword>
<keyword evidence="4 7" id="KW-0819">tRNA processing</keyword>
<dbReference type="GO" id="GO:0050660">
    <property type="term" value="F:flavin adenine dinucleotide binding"/>
    <property type="evidence" value="ECO:0007669"/>
    <property type="project" value="InterPro"/>
</dbReference>
<feature type="active site" description="Proton donor" evidence="8">
    <location>
        <position position="93"/>
    </location>
</feature>
<evidence type="ECO:0000313" key="11">
    <source>
        <dbReference type="EMBL" id="MBU3853361.1"/>
    </source>
</evidence>
<dbReference type="CDD" id="cd02801">
    <property type="entry name" value="DUS_like_FMN"/>
    <property type="match status" value="1"/>
</dbReference>
<keyword evidence="2 7" id="KW-0285">Flavoprotein</keyword>
<keyword evidence="6 7" id="KW-0560">Oxidoreductase</keyword>
<evidence type="ECO:0000256" key="8">
    <source>
        <dbReference type="PIRSR" id="PIRSR006621-1"/>
    </source>
</evidence>
<dbReference type="EC" id="1.3.1.-" evidence="7"/>
<dbReference type="GO" id="GO:0003723">
    <property type="term" value="F:RNA binding"/>
    <property type="evidence" value="ECO:0007669"/>
    <property type="project" value="TreeGrafter"/>
</dbReference>
<evidence type="ECO:0000256" key="5">
    <source>
        <dbReference type="ARBA" id="ARBA00022857"/>
    </source>
</evidence>
<evidence type="ECO:0000256" key="1">
    <source>
        <dbReference type="ARBA" id="ARBA00001917"/>
    </source>
</evidence>
<comment type="function">
    <text evidence="7">Catalyzes the synthesis of 5,6-dihydrouridine (D), a modified base found in the D-loop of most tRNAs, via the reduction of the C5-C6 double bond in target uridines.</text>
</comment>
<feature type="binding site" evidence="9">
    <location>
        <position position="132"/>
    </location>
    <ligand>
        <name>FMN</name>
        <dbReference type="ChEBI" id="CHEBI:58210"/>
    </ligand>
</feature>
<organism evidence="11 12">
    <name type="scientific">Candidatus Paraprevotella stercoravium</name>
    <dbReference type="NCBI Taxonomy" id="2838725"/>
    <lineage>
        <taxon>Bacteria</taxon>
        <taxon>Pseudomonadati</taxon>
        <taxon>Bacteroidota</taxon>
        <taxon>Bacteroidia</taxon>
        <taxon>Bacteroidales</taxon>
        <taxon>Prevotellaceae</taxon>
        <taxon>Paraprevotella</taxon>
    </lineage>
</organism>
<evidence type="ECO:0000259" key="10">
    <source>
        <dbReference type="Pfam" id="PF01207"/>
    </source>
</evidence>
<dbReference type="InterPro" id="IPR013785">
    <property type="entry name" value="Aldolase_TIM"/>
</dbReference>
<reference evidence="11" key="2">
    <citation type="submission" date="2021-04" db="EMBL/GenBank/DDBJ databases">
        <authorList>
            <person name="Gilroy R."/>
        </authorList>
    </citation>
    <scope>NUCLEOTIDE SEQUENCE</scope>
    <source>
        <strain evidence="11">G3-2149</strain>
    </source>
</reference>
<evidence type="ECO:0000313" key="12">
    <source>
        <dbReference type="Proteomes" id="UP000823865"/>
    </source>
</evidence>
<dbReference type="GO" id="GO:0017150">
    <property type="term" value="F:tRNA dihydrouridine synthase activity"/>
    <property type="evidence" value="ECO:0007669"/>
    <property type="project" value="InterPro"/>
</dbReference>
<dbReference type="PIRSF" id="PIRSF006621">
    <property type="entry name" value="Dus"/>
    <property type="match status" value="1"/>
</dbReference>
<dbReference type="PANTHER" id="PTHR45846">
    <property type="entry name" value="TRNA-DIHYDROURIDINE(47) SYNTHASE [NAD(P)(+)]-LIKE"/>
    <property type="match status" value="1"/>
</dbReference>
<gene>
    <name evidence="11" type="ORF">H9789_06005</name>
</gene>
<dbReference type="Gene3D" id="3.20.20.70">
    <property type="entry name" value="Aldolase class I"/>
    <property type="match status" value="1"/>
</dbReference>
<feature type="binding site" evidence="9">
    <location>
        <position position="63"/>
    </location>
    <ligand>
        <name>FMN</name>
        <dbReference type="ChEBI" id="CHEBI:58210"/>
    </ligand>
</feature>
<dbReference type="Proteomes" id="UP000823865">
    <property type="component" value="Unassembled WGS sequence"/>
</dbReference>
<evidence type="ECO:0000256" key="6">
    <source>
        <dbReference type="ARBA" id="ARBA00023002"/>
    </source>
</evidence>
<keyword evidence="9" id="KW-0547">Nucleotide-binding</keyword>
<dbReference type="EMBL" id="JAHLFU010000125">
    <property type="protein sequence ID" value="MBU3853361.1"/>
    <property type="molecule type" value="Genomic_DNA"/>
</dbReference>
<feature type="domain" description="DUS-like FMN-binding" evidence="10">
    <location>
        <begin position="5"/>
        <end position="251"/>
    </location>
</feature>
<dbReference type="PROSITE" id="PS01136">
    <property type="entry name" value="UPF0034"/>
    <property type="match status" value="1"/>
</dbReference>
<comment type="caution">
    <text evidence="11">The sequence shown here is derived from an EMBL/GenBank/DDBJ whole genome shotgun (WGS) entry which is preliminary data.</text>
</comment>
<proteinExistence type="inferred from homology"/>
<feature type="binding site" evidence="9">
    <location>
        <begin position="217"/>
        <end position="218"/>
    </location>
    <ligand>
        <name>FMN</name>
        <dbReference type="ChEBI" id="CHEBI:58210"/>
    </ligand>
</feature>
<evidence type="ECO:0000256" key="2">
    <source>
        <dbReference type="ARBA" id="ARBA00022630"/>
    </source>
</evidence>
<dbReference type="InterPro" id="IPR018517">
    <property type="entry name" value="tRNA_hU_synthase_CS"/>
</dbReference>
<dbReference type="InterPro" id="IPR035587">
    <property type="entry name" value="DUS-like_FMN-bd"/>
</dbReference>
<comment type="cofactor">
    <cofactor evidence="1 7 9">
        <name>FMN</name>
        <dbReference type="ChEBI" id="CHEBI:58210"/>
    </cofactor>
</comment>
<sequence length="311" mass="35289">MEISMAPLQGFTECGLRNAFASCFGGVSEYYTPFVRLEKGAFRNKDLKDIAPQNNQVSDLVPQIIAADEEEALKLVEYVAGCGYRRLDINMGCPFPLMVRKGRGAGILSHPDRVARVLSVVHRYPEIRFSVKMRLGWDSEQEIFALLDILNGHPLYQVTLHPRLGIQQYKGKCSMDSFAAFYEQCKLPLVYNGDVMSLGDIAALESHFPRLKGVMIGRGLLARPWLASEYQEGSAWPYERRRDAFRQFHQELLSFYTSRIEGGSAQLLGKMSSFWEYLLAVEDRKKLKKIRKSSNLNTYLQAVGDLISSIR</sequence>
<reference evidence="11" key="1">
    <citation type="journal article" date="2021" name="PeerJ">
        <title>Extensive microbial diversity within the chicken gut microbiome revealed by metagenomics and culture.</title>
        <authorList>
            <person name="Gilroy R."/>
            <person name="Ravi A."/>
            <person name="Getino M."/>
            <person name="Pursley I."/>
            <person name="Horton D.L."/>
            <person name="Alikhan N.F."/>
            <person name="Baker D."/>
            <person name="Gharbi K."/>
            <person name="Hall N."/>
            <person name="Watson M."/>
            <person name="Adriaenssens E.M."/>
            <person name="Foster-Nyarko E."/>
            <person name="Jarju S."/>
            <person name="Secka A."/>
            <person name="Antonio M."/>
            <person name="Oren A."/>
            <person name="Chaudhuri R.R."/>
            <person name="La Ragione R."/>
            <person name="Hildebrand F."/>
            <person name="Pallen M.J."/>
        </authorList>
    </citation>
    <scope>NUCLEOTIDE SEQUENCE</scope>
    <source>
        <strain evidence="11">G3-2149</strain>
    </source>
</reference>
<dbReference type="Pfam" id="PF01207">
    <property type="entry name" value="Dus"/>
    <property type="match status" value="1"/>
</dbReference>
<evidence type="ECO:0000256" key="9">
    <source>
        <dbReference type="PIRSR" id="PIRSR006621-2"/>
    </source>
</evidence>
<keyword evidence="3 7" id="KW-0288">FMN</keyword>
<evidence type="ECO:0000256" key="3">
    <source>
        <dbReference type="ARBA" id="ARBA00022643"/>
    </source>
</evidence>
<comment type="similarity">
    <text evidence="7">Belongs to the dus family.</text>
</comment>
<evidence type="ECO:0000256" key="4">
    <source>
        <dbReference type="ARBA" id="ARBA00022694"/>
    </source>
</evidence>
<protein>
    <recommendedName>
        <fullName evidence="7">tRNA-dihydrouridine synthase</fullName>
        <ecNumber evidence="7">1.3.1.-</ecNumber>
    </recommendedName>
</protein>
<dbReference type="InterPro" id="IPR001269">
    <property type="entry name" value="DUS_fam"/>
</dbReference>